<gene>
    <name evidence="1" type="ORF">EPI10_024993</name>
</gene>
<sequence>MEGLVEPKKKFLEAVEKNDGVEESKKEHKPVKDRINKQYDAKVYKISKRVVNNKRKLDDLSTVELNEDCSFIIQNKLPTKLKDLGSFTIHV</sequence>
<comment type="caution">
    <text evidence="1">The sequence shown here is derived from an EMBL/GenBank/DDBJ whole genome shotgun (WGS) entry which is preliminary data.</text>
</comment>
<evidence type="ECO:0000313" key="1">
    <source>
        <dbReference type="EMBL" id="KAA3474730.1"/>
    </source>
</evidence>
<protein>
    <submittedName>
        <fullName evidence="1">T-complex protein 1 subunit delta-like</fullName>
    </submittedName>
</protein>
<dbReference type="EMBL" id="SMMG02000005">
    <property type="protein sequence ID" value="KAA3474730.1"/>
    <property type="molecule type" value="Genomic_DNA"/>
</dbReference>
<evidence type="ECO:0000313" key="2">
    <source>
        <dbReference type="Proteomes" id="UP000325315"/>
    </source>
</evidence>
<keyword evidence="2" id="KW-1185">Reference proteome</keyword>
<proteinExistence type="predicted"/>
<name>A0A5B6VZH3_9ROSI</name>
<accession>A0A5B6VZH3</accession>
<dbReference type="OrthoDB" id="778454at2759"/>
<dbReference type="Proteomes" id="UP000325315">
    <property type="component" value="Unassembled WGS sequence"/>
</dbReference>
<dbReference type="AlphaFoldDB" id="A0A5B6VZH3"/>
<reference evidence="2" key="1">
    <citation type="journal article" date="2019" name="Plant Biotechnol. J.">
        <title>Genome sequencing of the Australian wild diploid species Gossypium australe highlights disease resistance and delayed gland morphogenesis.</title>
        <authorList>
            <person name="Cai Y."/>
            <person name="Cai X."/>
            <person name="Wang Q."/>
            <person name="Wang P."/>
            <person name="Zhang Y."/>
            <person name="Cai C."/>
            <person name="Xu Y."/>
            <person name="Wang K."/>
            <person name="Zhou Z."/>
            <person name="Wang C."/>
            <person name="Geng S."/>
            <person name="Li B."/>
            <person name="Dong Q."/>
            <person name="Hou Y."/>
            <person name="Wang H."/>
            <person name="Ai P."/>
            <person name="Liu Z."/>
            <person name="Yi F."/>
            <person name="Sun M."/>
            <person name="An G."/>
            <person name="Cheng J."/>
            <person name="Zhang Y."/>
            <person name="Shi Q."/>
            <person name="Xie Y."/>
            <person name="Shi X."/>
            <person name="Chang Y."/>
            <person name="Huang F."/>
            <person name="Chen Y."/>
            <person name="Hong S."/>
            <person name="Mi L."/>
            <person name="Sun Q."/>
            <person name="Zhang L."/>
            <person name="Zhou B."/>
            <person name="Peng R."/>
            <person name="Zhang X."/>
            <person name="Liu F."/>
        </authorList>
    </citation>
    <scope>NUCLEOTIDE SEQUENCE [LARGE SCALE GENOMIC DNA]</scope>
    <source>
        <strain evidence="2">cv. PA1801</strain>
    </source>
</reference>
<organism evidence="1 2">
    <name type="scientific">Gossypium australe</name>
    <dbReference type="NCBI Taxonomy" id="47621"/>
    <lineage>
        <taxon>Eukaryota</taxon>
        <taxon>Viridiplantae</taxon>
        <taxon>Streptophyta</taxon>
        <taxon>Embryophyta</taxon>
        <taxon>Tracheophyta</taxon>
        <taxon>Spermatophyta</taxon>
        <taxon>Magnoliopsida</taxon>
        <taxon>eudicotyledons</taxon>
        <taxon>Gunneridae</taxon>
        <taxon>Pentapetalae</taxon>
        <taxon>rosids</taxon>
        <taxon>malvids</taxon>
        <taxon>Malvales</taxon>
        <taxon>Malvaceae</taxon>
        <taxon>Malvoideae</taxon>
        <taxon>Gossypium</taxon>
    </lineage>
</organism>